<dbReference type="STRING" id="9646.ENSAMEP00000007407"/>
<keyword evidence="6" id="KW-1064">Adaptive immunity</keyword>
<dbReference type="eggNOG" id="ENOG502RYIN">
    <property type="taxonomic scope" value="Eukaryota"/>
</dbReference>
<dbReference type="SMART" id="SM00409">
    <property type="entry name" value="IG"/>
    <property type="match status" value="1"/>
</dbReference>
<evidence type="ECO:0000256" key="2">
    <source>
        <dbReference type="ARBA" id="ARBA00022475"/>
    </source>
</evidence>
<dbReference type="InterPro" id="IPR050150">
    <property type="entry name" value="IgV_Light_Chain"/>
</dbReference>
<feature type="signal peptide" evidence="7">
    <location>
        <begin position="1"/>
        <end position="19"/>
    </location>
</feature>
<dbReference type="InterPro" id="IPR003599">
    <property type="entry name" value="Ig_sub"/>
</dbReference>
<dbReference type="HOGENOM" id="CLU_077975_4_0_1"/>
<dbReference type="InterPro" id="IPR013106">
    <property type="entry name" value="Ig_V-set"/>
</dbReference>
<dbReference type="SMART" id="SM00406">
    <property type="entry name" value="IGv"/>
    <property type="match status" value="1"/>
</dbReference>
<dbReference type="Gene3D" id="2.60.40.10">
    <property type="entry name" value="Immunoglobulins"/>
    <property type="match status" value="1"/>
</dbReference>
<dbReference type="InParanoid" id="G1LKE7"/>
<dbReference type="InterPro" id="IPR036179">
    <property type="entry name" value="Ig-like_dom_sf"/>
</dbReference>
<dbReference type="Proteomes" id="UP000008912">
    <property type="component" value="Unassembled WGS sequence"/>
</dbReference>
<dbReference type="PANTHER" id="PTHR23267">
    <property type="entry name" value="IMMUNOGLOBULIN LIGHT CHAIN"/>
    <property type="match status" value="1"/>
</dbReference>
<reference evidence="9 10" key="1">
    <citation type="journal article" date="2010" name="Nature">
        <title>The sequence and de novo assembly of the giant panda genome.</title>
        <authorList>
            <person name="Li R."/>
            <person name="Fan W."/>
            <person name="Tian G."/>
            <person name="Zhu H."/>
            <person name="He L."/>
            <person name="Cai J."/>
            <person name="Huang Q."/>
            <person name="Cai Q."/>
            <person name="Li B."/>
            <person name="Bai Y."/>
            <person name="Zhang Z."/>
            <person name="Zhang Y."/>
            <person name="Wang W."/>
            <person name="Li J."/>
            <person name="Wei F."/>
            <person name="Li H."/>
            <person name="Jian M."/>
            <person name="Li J."/>
            <person name="Zhang Z."/>
            <person name="Nielsen R."/>
            <person name="Li D."/>
            <person name="Gu W."/>
            <person name="Yang Z."/>
            <person name="Xuan Z."/>
            <person name="Ryder O.A."/>
            <person name="Leung F.C."/>
            <person name="Zhou Y."/>
            <person name="Cao J."/>
            <person name="Sun X."/>
            <person name="Fu Y."/>
            <person name="Fang X."/>
            <person name="Guo X."/>
            <person name="Wang B."/>
            <person name="Hou R."/>
            <person name="Shen F."/>
            <person name="Mu B."/>
            <person name="Ni P."/>
            <person name="Lin R."/>
            <person name="Qian W."/>
            <person name="Wang G."/>
            <person name="Yu C."/>
            <person name="Nie W."/>
            <person name="Wang J."/>
            <person name="Wu Z."/>
            <person name="Liang H."/>
            <person name="Min J."/>
            <person name="Wu Q."/>
            <person name="Cheng S."/>
            <person name="Ruan J."/>
            <person name="Wang M."/>
            <person name="Shi Z."/>
            <person name="Wen M."/>
            <person name="Liu B."/>
            <person name="Ren X."/>
            <person name="Zheng H."/>
            <person name="Dong D."/>
            <person name="Cook K."/>
            <person name="Shan G."/>
            <person name="Zhang H."/>
            <person name="Kosiol C."/>
            <person name="Xie X."/>
            <person name="Lu Z."/>
            <person name="Zheng H."/>
            <person name="Li Y."/>
            <person name="Steiner C.C."/>
            <person name="Lam T.T."/>
            <person name="Lin S."/>
            <person name="Zhang Q."/>
            <person name="Li G."/>
            <person name="Tian J."/>
            <person name="Gong T."/>
            <person name="Liu H."/>
            <person name="Zhang D."/>
            <person name="Fang L."/>
            <person name="Ye C."/>
            <person name="Zhang J."/>
            <person name="Hu W."/>
            <person name="Xu A."/>
            <person name="Ren Y."/>
            <person name="Zhang G."/>
            <person name="Bruford M.W."/>
            <person name="Li Q."/>
            <person name="Ma L."/>
            <person name="Guo Y."/>
            <person name="An N."/>
            <person name="Hu Y."/>
            <person name="Zheng Y."/>
            <person name="Shi Y."/>
            <person name="Li Z."/>
            <person name="Liu Q."/>
            <person name="Chen Y."/>
            <person name="Zhao J."/>
            <person name="Qu N."/>
            <person name="Zhao S."/>
            <person name="Tian F."/>
            <person name="Wang X."/>
            <person name="Wang H."/>
            <person name="Xu L."/>
            <person name="Liu X."/>
            <person name="Vinar T."/>
            <person name="Wang Y."/>
            <person name="Lam T.W."/>
            <person name="Yiu S.M."/>
            <person name="Liu S."/>
            <person name="Zhang H."/>
            <person name="Li D."/>
            <person name="Huang Y."/>
            <person name="Wang X."/>
            <person name="Yang G."/>
            <person name="Jiang Z."/>
            <person name="Wang J."/>
            <person name="Qin N."/>
            <person name="Li L."/>
            <person name="Li J."/>
            <person name="Bolund L."/>
            <person name="Kristiansen K."/>
            <person name="Wong G.K."/>
            <person name="Olson M."/>
            <person name="Zhang X."/>
            <person name="Li S."/>
            <person name="Yang H."/>
            <person name="Wang J."/>
            <person name="Wang J."/>
        </authorList>
    </citation>
    <scope>NUCLEOTIDE SEQUENCE [LARGE SCALE GENOMIC DNA]</scope>
</reference>
<dbReference type="GO" id="GO:0005886">
    <property type="term" value="C:plasma membrane"/>
    <property type="evidence" value="ECO:0007669"/>
    <property type="project" value="UniProtKB-SubCell"/>
</dbReference>
<sequence length="158" mass="16814">MAWFPLLLTLLSHCTASWAQSVLTQPSSVSGALGQTVTISCTGSSSNIGSYALSWYQQLPGTAPKTVIYYDDSSPTGVPSRLSGSKSGSSGTLTISGLQAEDEADYYCSSWDDSLSAHTVLQTCEEVRQKPAVPTVMGFPLLPRHLLPFSFGLKQSSE</sequence>
<name>G1LKE7_AILME</name>
<dbReference type="GeneTree" id="ENSGT00940000153474"/>
<dbReference type="AlphaFoldDB" id="G1LKE7"/>
<evidence type="ECO:0000256" key="7">
    <source>
        <dbReference type="SAM" id="SignalP"/>
    </source>
</evidence>
<accession>G1LKE7</accession>
<evidence type="ECO:0000256" key="3">
    <source>
        <dbReference type="ARBA" id="ARBA00023136"/>
    </source>
</evidence>
<evidence type="ECO:0000259" key="8">
    <source>
        <dbReference type="PROSITE" id="PS50835"/>
    </source>
</evidence>
<feature type="domain" description="Ig-like" evidence="8">
    <location>
        <begin position="5"/>
        <end position="108"/>
    </location>
</feature>
<evidence type="ECO:0000313" key="9">
    <source>
        <dbReference type="Ensembl" id="ENSAMEP00000007407.2"/>
    </source>
</evidence>
<evidence type="ECO:0000256" key="6">
    <source>
        <dbReference type="ARBA" id="ARBA00043265"/>
    </source>
</evidence>
<keyword evidence="4" id="KW-1015">Disulfide bond</keyword>
<dbReference type="InterPro" id="IPR013783">
    <property type="entry name" value="Ig-like_fold"/>
</dbReference>
<evidence type="ECO:0000256" key="5">
    <source>
        <dbReference type="ARBA" id="ARBA00038737"/>
    </source>
</evidence>
<keyword evidence="6" id="KW-0391">Immunity</keyword>
<dbReference type="InterPro" id="IPR007110">
    <property type="entry name" value="Ig-like_dom"/>
</dbReference>
<dbReference type="Ensembl" id="ENSAMET00000007717.2">
    <property type="protein sequence ID" value="ENSAMEP00000007407.2"/>
    <property type="gene ID" value="ENSAMEG00000007039.2"/>
</dbReference>
<keyword evidence="7" id="KW-0732">Signal</keyword>
<dbReference type="GO" id="GO:0005576">
    <property type="term" value="C:extracellular region"/>
    <property type="evidence" value="ECO:0007669"/>
    <property type="project" value="UniProtKB-ARBA"/>
</dbReference>
<comment type="subunit">
    <text evidence="5">Immunoglobulins are composed of two identical heavy chains and two identical light chains; disulfide-linked.</text>
</comment>
<keyword evidence="6" id="KW-1280">Immunoglobulin</keyword>
<evidence type="ECO:0000256" key="1">
    <source>
        <dbReference type="ARBA" id="ARBA00004236"/>
    </source>
</evidence>
<evidence type="ECO:0000313" key="10">
    <source>
        <dbReference type="Proteomes" id="UP000008912"/>
    </source>
</evidence>
<dbReference type="GO" id="GO:0019814">
    <property type="term" value="C:immunoglobulin complex"/>
    <property type="evidence" value="ECO:0007669"/>
    <property type="project" value="UniProtKB-KW"/>
</dbReference>
<keyword evidence="2" id="KW-1003">Cell membrane</keyword>
<keyword evidence="3" id="KW-0472">Membrane</keyword>
<dbReference type="Pfam" id="PF07686">
    <property type="entry name" value="V-set"/>
    <property type="match status" value="1"/>
</dbReference>
<protein>
    <recommendedName>
        <fullName evidence="8">Ig-like domain-containing protein</fullName>
    </recommendedName>
</protein>
<proteinExistence type="predicted"/>
<reference evidence="9" key="3">
    <citation type="submission" date="2025-09" db="UniProtKB">
        <authorList>
            <consortium name="Ensembl"/>
        </authorList>
    </citation>
    <scope>IDENTIFICATION</scope>
</reference>
<evidence type="ECO:0000256" key="4">
    <source>
        <dbReference type="ARBA" id="ARBA00023157"/>
    </source>
</evidence>
<feature type="chain" id="PRO_5030170902" description="Ig-like domain-containing protein" evidence="7">
    <location>
        <begin position="20"/>
        <end position="158"/>
    </location>
</feature>
<comment type="subcellular location">
    <subcellularLocation>
        <location evidence="1">Cell membrane</location>
    </subcellularLocation>
</comment>
<dbReference type="PROSITE" id="PS50835">
    <property type="entry name" value="IG_LIKE"/>
    <property type="match status" value="1"/>
</dbReference>
<organism evidence="9 10">
    <name type="scientific">Ailuropoda melanoleuca</name>
    <name type="common">Giant panda</name>
    <dbReference type="NCBI Taxonomy" id="9646"/>
    <lineage>
        <taxon>Eukaryota</taxon>
        <taxon>Metazoa</taxon>
        <taxon>Chordata</taxon>
        <taxon>Craniata</taxon>
        <taxon>Vertebrata</taxon>
        <taxon>Euteleostomi</taxon>
        <taxon>Mammalia</taxon>
        <taxon>Eutheria</taxon>
        <taxon>Laurasiatheria</taxon>
        <taxon>Carnivora</taxon>
        <taxon>Caniformia</taxon>
        <taxon>Ursidae</taxon>
        <taxon>Ailuropoda</taxon>
    </lineage>
</organism>
<keyword evidence="10" id="KW-1185">Reference proteome</keyword>
<reference evidence="9" key="2">
    <citation type="submission" date="2025-08" db="UniProtKB">
        <authorList>
            <consortium name="Ensembl"/>
        </authorList>
    </citation>
    <scope>IDENTIFICATION</scope>
</reference>
<dbReference type="SUPFAM" id="SSF48726">
    <property type="entry name" value="Immunoglobulin"/>
    <property type="match status" value="1"/>
</dbReference>
<dbReference type="FunFam" id="2.60.40.10:FF:000442">
    <property type="entry name" value="Immunoglobulin lambda variable 2-8"/>
    <property type="match status" value="1"/>
</dbReference>